<accession>A0A834XGU4</accession>
<proteinExistence type="predicted"/>
<evidence type="ECO:0000313" key="2">
    <source>
        <dbReference type="Proteomes" id="UP000634136"/>
    </source>
</evidence>
<reference evidence="1" key="1">
    <citation type="submission" date="2020-09" db="EMBL/GenBank/DDBJ databases">
        <title>Genome-Enabled Discovery of Anthraquinone Biosynthesis in Senna tora.</title>
        <authorList>
            <person name="Kang S.-H."/>
            <person name="Pandey R.P."/>
            <person name="Lee C.-M."/>
            <person name="Sim J.-S."/>
            <person name="Jeong J.-T."/>
            <person name="Choi B.-S."/>
            <person name="Jung M."/>
            <person name="Ginzburg D."/>
            <person name="Zhao K."/>
            <person name="Won S.Y."/>
            <person name="Oh T.-J."/>
            <person name="Yu Y."/>
            <person name="Kim N.-H."/>
            <person name="Lee O.R."/>
            <person name="Lee T.-H."/>
            <person name="Bashyal P."/>
            <person name="Kim T.-S."/>
            <person name="Lee W.-H."/>
            <person name="Kawkins C."/>
            <person name="Kim C.-K."/>
            <person name="Kim J.S."/>
            <person name="Ahn B.O."/>
            <person name="Rhee S.Y."/>
            <person name="Sohng J.K."/>
        </authorList>
    </citation>
    <scope>NUCLEOTIDE SEQUENCE</scope>
    <source>
        <tissue evidence="1">Leaf</tissue>
    </source>
</reference>
<evidence type="ECO:0000313" key="1">
    <source>
        <dbReference type="EMBL" id="KAF7843681.1"/>
    </source>
</evidence>
<comment type="caution">
    <text evidence="1">The sequence shown here is derived from an EMBL/GenBank/DDBJ whole genome shotgun (WGS) entry which is preliminary data.</text>
</comment>
<protein>
    <submittedName>
        <fullName evidence="1">Uncharacterized protein</fullName>
    </submittedName>
</protein>
<gene>
    <name evidence="1" type="ORF">G2W53_000586</name>
</gene>
<dbReference type="AlphaFoldDB" id="A0A834XGU4"/>
<keyword evidence="2" id="KW-1185">Reference proteome</keyword>
<organism evidence="1 2">
    <name type="scientific">Senna tora</name>
    <dbReference type="NCBI Taxonomy" id="362788"/>
    <lineage>
        <taxon>Eukaryota</taxon>
        <taxon>Viridiplantae</taxon>
        <taxon>Streptophyta</taxon>
        <taxon>Embryophyta</taxon>
        <taxon>Tracheophyta</taxon>
        <taxon>Spermatophyta</taxon>
        <taxon>Magnoliopsida</taxon>
        <taxon>eudicotyledons</taxon>
        <taxon>Gunneridae</taxon>
        <taxon>Pentapetalae</taxon>
        <taxon>rosids</taxon>
        <taxon>fabids</taxon>
        <taxon>Fabales</taxon>
        <taxon>Fabaceae</taxon>
        <taxon>Caesalpinioideae</taxon>
        <taxon>Cassia clade</taxon>
        <taxon>Senna</taxon>
    </lineage>
</organism>
<name>A0A834XGU4_9FABA</name>
<dbReference type="EMBL" id="JAAIUW010000001">
    <property type="protein sequence ID" value="KAF7843681.1"/>
    <property type="molecule type" value="Genomic_DNA"/>
</dbReference>
<dbReference type="Proteomes" id="UP000634136">
    <property type="component" value="Unassembled WGS sequence"/>
</dbReference>
<sequence length="137" mass="15711">MGLEVAWVVGVTVWDWKGDGATVVTVLGWLGGGWVKGWKEIGVWVERERRDGLGGVSYGIGIWGSVLELRRGWGCERGKGLTVLVEEREWGSRLEGRLWWWLWRRGYGGGGCGEEEEEEARERERERFWGERKKKGC</sequence>